<protein>
    <submittedName>
        <fullName evidence="1">Gene Transfer Agent host specificity protein</fullName>
    </submittedName>
</protein>
<gene>
    <name evidence="1" type="ORF">MNBD_ALPHA04-1494</name>
</gene>
<proteinExistence type="predicted"/>
<reference evidence="1" key="1">
    <citation type="submission" date="2018-06" db="EMBL/GenBank/DDBJ databases">
        <authorList>
            <person name="Zhirakovskaya E."/>
        </authorList>
    </citation>
    <scope>NUCLEOTIDE SEQUENCE</scope>
</reference>
<feature type="non-terminal residue" evidence="1">
    <location>
        <position position="142"/>
    </location>
</feature>
<dbReference type="EMBL" id="UOEF01000310">
    <property type="protein sequence ID" value="VAW00743.1"/>
    <property type="molecule type" value="Genomic_DNA"/>
</dbReference>
<sequence length="142" mass="15066">MATLVLTAVGTAIGGPIGGLIGATIGQQIDQNILFKPKGREGPRLQELAVQTSSYGSQVPRIYGNMRVAGTVVWATDLKESKSREGGGKGRPSTTVYSYSACFAVALSSRAVKNIGRIWADGKIFRGSAGDFKTETGFRFYT</sequence>
<name>A0A3B0S9T9_9ZZZZ</name>
<accession>A0A3B0S9T9</accession>
<evidence type="ECO:0000313" key="1">
    <source>
        <dbReference type="EMBL" id="VAW00743.1"/>
    </source>
</evidence>
<organism evidence="1">
    <name type="scientific">hydrothermal vent metagenome</name>
    <dbReference type="NCBI Taxonomy" id="652676"/>
    <lineage>
        <taxon>unclassified sequences</taxon>
        <taxon>metagenomes</taxon>
        <taxon>ecological metagenomes</taxon>
    </lineage>
</organism>
<dbReference type="AlphaFoldDB" id="A0A3B0S9T9"/>